<sequence length="487" mass="52838">MTYEKTGGSRDWSPERLELPPESLRAFGYRIVDMLVDHQEGLANKPVTGHASRSALTELLDQSLPDGPSDPLAVLEELEQGVLRHSMHVNHPRFFAFIPGPGNMVSALGDALASGFNVIVSLWLEAAGPTAIEETITQWLASVCGLPKTGGGILVSGGSVANLTGLAVARHVMLDDKLDDAVVYCSDQSHASLQKALRLLGFRSEQVRVIPTDTDYRLQPKQLEGALIKDRELGRRPFCVIASAGTTNTGAVDPLPEIAGLCAAYNLWFHVDGAYGAAAALSSQGKTELLGLNQANSIAVDPHKWLFQPFECGCILLRDRALLPRTFAAQHDYMQDGAPADVNLCDYGIQLTRGFRALKLWLSLKIFGLGAFRAAIDHGLAMGKFTETLLRAHDSFELVTPANLGIVSFRYRAVGLSAEALDRVNLAIVEACIEDGFAFVSSTRLRNRDVLRICTINPRTSEADIRSTLDRLAILGDQLLASKDQRV</sequence>
<dbReference type="Gene3D" id="1.20.1340.10">
    <property type="entry name" value="dopa decarboxylase, N-terminal domain"/>
    <property type="match status" value="1"/>
</dbReference>
<dbReference type="InterPro" id="IPR010977">
    <property type="entry name" value="Aromatic_deC"/>
</dbReference>
<evidence type="ECO:0000256" key="5">
    <source>
        <dbReference type="ARBA" id="ARBA00023239"/>
    </source>
</evidence>
<dbReference type="GO" id="GO:0019752">
    <property type="term" value="P:carboxylic acid metabolic process"/>
    <property type="evidence" value="ECO:0007669"/>
    <property type="project" value="InterPro"/>
</dbReference>
<name>A0A381X8E9_9ZZZZ</name>
<dbReference type="EMBL" id="UINC01014215">
    <property type="protein sequence ID" value="SVA60822.1"/>
    <property type="molecule type" value="Genomic_DNA"/>
</dbReference>
<dbReference type="Pfam" id="PF00282">
    <property type="entry name" value="Pyridoxal_deC"/>
    <property type="match status" value="1"/>
</dbReference>
<dbReference type="InterPro" id="IPR015422">
    <property type="entry name" value="PyrdxlP-dep_Trfase_small"/>
</dbReference>
<comment type="cofactor">
    <cofactor evidence="1">
        <name>pyridoxal 5'-phosphate</name>
        <dbReference type="ChEBI" id="CHEBI:597326"/>
    </cofactor>
</comment>
<dbReference type="Gene3D" id="3.40.640.10">
    <property type="entry name" value="Type I PLP-dependent aspartate aminotransferase-like (Major domain)"/>
    <property type="match status" value="1"/>
</dbReference>
<accession>A0A381X8E9</accession>
<evidence type="ECO:0000256" key="3">
    <source>
        <dbReference type="ARBA" id="ARBA00022793"/>
    </source>
</evidence>
<evidence type="ECO:0000256" key="4">
    <source>
        <dbReference type="ARBA" id="ARBA00022898"/>
    </source>
</evidence>
<dbReference type="InterPro" id="IPR015421">
    <property type="entry name" value="PyrdxlP-dep_Trfase_major"/>
</dbReference>
<evidence type="ECO:0000256" key="2">
    <source>
        <dbReference type="ARBA" id="ARBA00009533"/>
    </source>
</evidence>
<reference evidence="6" key="1">
    <citation type="submission" date="2018-05" db="EMBL/GenBank/DDBJ databases">
        <authorList>
            <person name="Lanie J.A."/>
            <person name="Ng W.-L."/>
            <person name="Kazmierczak K.M."/>
            <person name="Andrzejewski T.M."/>
            <person name="Davidsen T.M."/>
            <person name="Wayne K.J."/>
            <person name="Tettelin H."/>
            <person name="Glass J.I."/>
            <person name="Rusch D."/>
            <person name="Podicherti R."/>
            <person name="Tsui H.-C.T."/>
            <person name="Winkler M.E."/>
        </authorList>
    </citation>
    <scope>NUCLEOTIDE SEQUENCE</scope>
</reference>
<dbReference type="PRINTS" id="PR00800">
    <property type="entry name" value="YHDCRBOXLASE"/>
</dbReference>
<proteinExistence type="inferred from homology"/>
<dbReference type="GO" id="GO:0006520">
    <property type="term" value="P:amino acid metabolic process"/>
    <property type="evidence" value="ECO:0007669"/>
    <property type="project" value="InterPro"/>
</dbReference>
<dbReference type="GO" id="GO:0030170">
    <property type="term" value="F:pyridoxal phosphate binding"/>
    <property type="evidence" value="ECO:0007669"/>
    <property type="project" value="InterPro"/>
</dbReference>
<dbReference type="SUPFAM" id="SSF53383">
    <property type="entry name" value="PLP-dependent transferases"/>
    <property type="match status" value="1"/>
</dbReference>
<keyword evidence="5" id="KW-0456">Lyase</keyword>
<protein>
    <recommendedName>
        <fullName evidence="7">Aminotransferase class V-fold PLP-dependent enzyme</fullName>
    </recommendedName>
</protein>
<dbReference type="Gene3D" id="3.90.1150.10">
    <property type="entry name" value="Aspartate Aminotransferase, domain 1"/>
    <property type="match status" value="1"/>
</dbReference>
<dbReference type="PROSITE" id="PS00392">
    <property type="entry name" value="DDC_GAD_HDC_YDC"/>
    <property type="match status" value="1"/>
</dbReference>
<evidence type="ECO:0000313" key="6">
    <source>
        <dbReference type="EMBL" id="SVA60822.1"/>
    </source>
</evidence>
<gene>
    <name evidence="6" type="ORF">METZ01_LOCUS113676</name>
</gene>
<keyword evidence="4" id="KW-0663">Pyridoxal phosphate</keyword>
<organism evidence="6">
    <name type="scientific">marine metagenome</name>
    <dbReference type="NCBI Taxonomy" id="408172"/>
    <lineage>
        <taxon>unclassified sequences</taxon>
        <taxon>metagenomes</taxon>
        <taxon>ecological metagenomes</taxon>
    </lineage>
</organism>
<dbReference type="GO" id="GO:0016831">
    <property type="term" value="F:carboxy-lyase activity"/>
    <property type="evidence" value="ECO:0007669"/>
    <property type="project" value="UniProtKB-KW"/>
</dbReference>
<dbReference type="PANTHER" id="PTHR11999:SF70">
    <property type="entry name" value="MIP05841P"/>
    <property type="match status" value="1"/>
</dbReference>
<dbReference type="InterPro" id="IPR015424">
    <property type="entry name" value="PyrdxlP-dep_Trfase"/>
</dbReference>
<comment type="similarity">
    <text evidence="2">Belongs to the group II decarboxylase family.</text>
</comment>
<keyword evidence="3" id="KW-0210">Decarboxylase</keyword>
<evidence type="ECO:0000256" key="1">
    <source>
        <dbReference type="ARBA" id="ARBA00001933"/>
    </source>
</evidence>
<dbReference type="PANTHER" id="PTHR11999">
    <property type="entry name" value="GROUP II PYRIDOXAL-5-PHOSPHATE DECARBOXYLASE"/>
    <property type="match status" value="1"/>
</dbReference>
<dbReference type="AlphaFoldDB" id="A0A381X8E9"/>
<dbReference type="InterPro" id="IPR021115">
    <property type="entry name" value="Pyridoxal-P_BS"/>
</dbReference>
<evidence type="ECO:0008006" key="7">
    <source>
        <dbReference type="Google" id="ProtNLM"/>
    </source>
</evidence>
<dbReference type="InterPro" id="IPR002129">
    <property type="entry name" value="PyrdxlP-dep_de-COase"/>
</dbReference>